<dbReference type="Proteomes" id="UP001162480">
    <property type="component" value="Chromosome 23"/>
</dbReference>
<feature type="compositionally biased region" description="Low complexity" evidence="1">
    <location>
        <begin position="199"/>
        <end position="216"/>
    </location>
</feature>
<keyword evidence="4" id="KW-1185">Reference proteome</keyword>
<dbReference type="Pfam" id="PF00092">
    <property type="entry name" value="VWA"/>
    <property type="match status" value="1"/>
</dbReference>
<dbReference type="InterPro" id="IPR002035">
    <property type="entry name" value="VWF_A"/>
</dbReference>
<feature type="region of interest" description="Disordered" evidence="1">
    <location>
        <begin position="174"/>
        <end position="231"/>
    </location>
</feature>
<dbReference type="Gene3D" id="3.40.50.410">
    <property type="entry name" value="von Willebrand factor, type A domain"/>
    <property type="match status" value="1"/>
</dbReference>
<evidence type="ECO:0000313" key="4">
    <source>
        <dbReference type="Proteomes" id="UP001162480"/>
    </source>
</evidence>
<dbReference type="InterPro" id="IPR036465">
    <property type="entry name" value="vWFA_dom_sf"/>
</dbReference>
<organism evidence="3 4">
    <name type="scientific">Octopus vulgaris</name>
    <name type="common">Common octopus</name>
    <dbReference type="NCBI Taxonomy" id="6645"/>
    <lineage>
        <taxon>Eukaryota</taxon>
        <taxon>Metazoa</taxon>
        <taxon>Spiralia</taxon>
        <taxon>Lophotrochozoa</taxon>
        <taxon>Mollusca</taxon>
        <taxon>Cephalopoda</taxon>
        <taxon>Coleoidea</taxon>
        <taxon>Octopodiformes</taxon>
        <taxon>Octopoda</taxon>
        <taxon>Incirrata</taxon>
        <taxon>Octopodidae</taxon>
        <taxon>Octopus</taxon>
    </lineage>
</organism>
<gene>
    <name evidence="3" type="ORF">OCTVUL_1B025205</name>
</gene>
<evidence type="ECO:0000256" key="1">
    <source>
        <dbReference type="SAM" id="MobiDB-lite"/>
    </source>
</evidence>
<dbReference type="EMBL" id="OX597836">
    <property type="protein sequence ID" value="CAI9739457.1"/>
    <property type="molecule type" value="Genomic_DNA"/>
</dbReference>
<feature type="domain" description="VWFA" evidence="2">
    <location>
        <begin position="342"/>
        <end position="523"/>
    </location>
</feature>
<evidence type="ECO:0000313" key="3">
    <source>
        <dbReference type="EMBL" id="CAI9739457.1"/>
    </source>
</evidence>
<feature type="region of interest" description="Disordered" evidence="1">
    <location>
        <begin position="140"/>
        <end position="161"/>
    </location>
</feature>
<sequence>MRRKQTTARFELRTFRHETKLHIHSSSVQMFTANKLFHLPYSSLNNQGIVENLQIRVTIAGLITAILFSQLTSKASSPLQQERIKLTEQQNESSLDVISGKHVICFSSFYKRTSRAQAVPCYYPCYFISSSCRCSSSSRSSSSGGGAPQLKPLTSSSSSSASSSSFSSLLSSSSSSSSSLKTKHGNNNAAAGDPRRARNSSARPPRAPPRVGRLAAGDPRRARNSSARPRAPRVGRFDCVVSAWSSWTRSGAFQVRYRSRLQKSRNGGLRCPPLVTARKIRHNRQHSAQLPFAEASRRFLSNVIRGGSLAGDEATNLNSFSRSRDHSNNSYIVKHKVWPERLLLTVLDDSLCVISSTLGLKTKFLVLSLLESLCGSTFDKNAPTVGLQTYSVKSRLVMPLKKPATKHELRHAVLSYYTHSVKLLQLDRALDRTVSILNTTMRKKKYWRSAVLLVLSSWNYCDENTLGEAVLIKEHSDVYVLLIGPEPDSTQIVCFSSLASQPIQDHYIRLPDSETLNKFIAKVLVAQFKNTFCYNQ</sequence>
<dbReference type="SUPFAM" id="SSF53300">
    <property type="entry name" value="vWA-like"/>
    <property type="match status" value="1"/>
</dbReference>
<evidence type="ECO:0000259" key="2">
    <source>
        <dbReference type="PROSITE" id="PS50234"/>
    </source>
</evidence>
<protein>
    <recommendedName>
        <fullName evidence="2">VWFA domain-containing protein</fullName>
    </recommendedName>
</protein>
<dbReference type="PROSITE" id="PS50234">
    <property type="entry name" value="VWFA"/>
    <property type="match status" value="1"/>
</dbReference>
<reference evidence="3" key="1">
    <citation type="submission" date="2023-08" db="EMBL/GenBank/DDBJ databases">
        <authorList>
            <person name="Alioto T."/>
            <person name="Alioto T."/>
            <person name="Gomez Garrido J."/>
        </authorList>
    </citation>
    <scope>NUCLEOTIDE SEQUENCE</scope>
</reference>
<proteinExistence type="predicted"/>
<accession>A0AA36BTJ7</accession>
<dbReference type="AlphaFoldDB" id="A0AA36BTJ7"/>
<name>A0AA36BTJ7_OCTVU</name>